<feature type="compositionally biased region" description="Polar residues" evidence="1">
    <location>
        <begin position="105"/>
        <end position="114"/>
    </location>
</feature>
<dbReference type="EMBL" id="VSWD01000001">
    <property type="protein sequence ID" value="KAK3108170.1"/>
    <property type="molecule type" value="Genomic_DNA"/>
</dbReference>
<feature type="compositionally biased region" description="Basic residues" evidence="1">
    <location>
        <begin position="119"/>
        <end position="128"/>
    </location>
</feature>
<organism evidence="2 3">
    <name type="scientific">Pinctada imbricata</name>
    <name type="common">Atlantic pearl-oyster</name>
    <name type="synonym">Pinctada martensii</name>
    <dbReference type="NCBI Taxonomy" id="66713"/>
    <lineage>
        <taxon>Eukaryota</taxon>
        <taxon>Metazoa</taxon>
        <taxon>Spiralia</taxon>
        <taxon>Lophotrochozoa</taxon>
        <taxon>Mollusca</taxon>
        <taxon>Bivalvia</taxon>
        <taxon>Autobranchia</taxon>
        <taxon>Pteriomorphia</taxon>
        <taxon>Pterioida</taxon>
        <taxon>Pterioidea</taxon>
        <taxon>Pteriidae</taxon>
        <taxon>Pinctada</taxon>
    </lineage>
</organism>
<evidence type="ECO:0000313" key="2">
    <source>
        <dbReference type="EMBL" id="KAK3108170.1"/>
    </source>
</evidence>
<dbReference type="Proteomes" id="UP001186944">
    <property type="component" value="Unassembled WGS sequence"/>
</dbReference>
<accession>A0AA88YT84</accession>
<keyword evidence="3" id="KW-1185">Reference proteome</keyword>
<evidence type="ECO:0000313" key="3">
    <source>
        <dbReference type="Proteomes" id="UP001186944"/>
    </source>
</evidence>
<gene>
    <name evidence="2" type="ORF">FSP39_002555</name>
</gene>
<dbReference type="AlphaFoldDB" id="A0AA88YT84"/>
<evidence type="ECO:0000256" key="1">
    <source>
        <dbReference type="SAM" id="MobiDB-lite"/>
    </source>
</evidence>
<reference evidence="2" key="1">
    <citation type="submission" date="2019-08" db="EMBL/GenBank/DDBJ databases">
        <title>The improved chromosome-level genome for the pearl oyster Pinctada fucata martensii using PacBio sequencing and Hi-C.</title>
        <authorList>
            <person name="Zheng Z."/>
        </authorList>
    </citation>
    <scope>NUCLEOTIDE SEQUENCE</scope>
    <source>
        <strain evidence="2">ZZ-2019</strain>
        <tissue evidence="2">Adductor muscle</tissue>
    </source>
</reference>
<comment type="caution">
    <text evidence="2">The sequence shown here is derived from an EMBL/GenBank/DDBJ whole genome shotgun (WGS) entry which is preliminary data.</text>
</comment>
<sequence length="198" mass="22184">MQMSNTKKLHKNRRDQLATGAEFGRPFATQVANGYFVEGFRVRNGTWTLIGSQLVKLKKTDYMTIPGGPLLIQKGDALVVAPTANPKTPNAKTQSRQAQKETRKGQGTSTLNTETQKHQTQRTTHKPTRPIGNRYRLRTAICHGNSRRLKFDDEMCNFDIDFGYDPKFKESFGVATACETETPAFSLCDHKEVNGLCS</sequence>
<feature type="region of interest" description="Disordered" evidence="1">
    <location>
        <begin position="83"/>
        <end position="130"/>
    </location>
</feature>
<proteinExistence type="predicted"/>
<feature type="compositionally biased region" description="Polar residues" evidence="1">
    <location>
        <begin position="85"/>
        <end position="97"/>
    </location>
</feature>
<name>A0AA88YT84_PINIB</name>
<protein>
    <submittedName>
        <fullName evidence="2">Uncharacterized protein</fullName>
    </submittedName>
</protein>